<dbReference type="Gene3D" id="3.40.50.720">
    <property type="entry name" value="NAD(P)-binding Rossmann-like Domain"/>
    <property type="match status" value="1"/>
</dbReference>
<dbReference type="CDD" id="cd05374">
    <property type="entry name" value="17beta-HSD-like_SDR_c"/>
    <property type="match status" value="1"/>
</dbReference>
<name>A0A3S9AZZ9_9HYPH</name>
<dbReference type="KEGG" id="abaw:D5400_02375"/>
<evidence type="ECO:0000313" key="4">
    <source>
        <dbReference type="EMBL" id="AZN70276.1"/>
    </source>
</evidence>
<reference evidence="4 5" key="1">
    <citation type="submission" date="2018-09" db="EMBL/GenBank/DDBJ databases">
        <title>Marinorhizobium profundi gen. nov., sp. nov., isolated from a deep-sea sediment sample from the New Britain Trench and proposal of Marinorhizobiaceae fam. nov. in the order Rhizobiales of the class Alphaproteobacteria.</title>
        <authorList>
            <person name="Cao J."/>
        </authorList>
    </citation>
    <scope>NUCLEOTIDE SEQUENCE [LARGE SCALE GENOMIC DNA]</scope>
    <source>
        <strain evidence="4 5">WS11</strain>
    </source>
</reference>
<proteinExistence type="inferred from homology"/>
<dbReference type="AlphaFoldDB" id="A0A3S9AZZ9"/>
<dbReference type="PRINTS" id="PR00080">
    <property type="entry name" value="SDRFAMILY"/>
</dbReference>
<evidence type="ECO:0000256" key="2">
    <source>
        <dbReference type="ARBA" id="ARBA00023002"/>
    </source>
</evidence>
<dbReference type="PROSITE" id="PS00061">
    <property type="entry name" value="ADH_SHORT"/>
    <property type="match status" value="1"/>
</dbReference>
<dbReference type="PRINTS" id="PR00081">
    <property type="entry name" value="GDHRDH"/>
</dbReference>
<sequence>MTIASRTVLITGTSSGFGEATVRRFAAAGWNVIATLRNPPAAPDFPKNVLVKRLDVQDRSSIEMAIAEGTAQFGSIDVLVNNAGFGLHGFFETTRREKMLQQFEVNVFGLMDVTRAILPQMRAQRHGVILNVTSGAGVFGLPMISLYAASKFAVEGFSEALMHEVAPFGIAVKLTEPGGVRETRFGQRAGAEASGALDIADYAPLQERATAVFAAIADSRSHGTSDEVAEVIVAAATDGSTQLRYVATDGIKPWVEARRKNGEDAYIETMRAAVGLGAL</sequence>
<dbReference type="Proteomes" id="UP000268192">
    <property type="component" value="Chromosome"/>
</dbReference>
<dbReference type="EMBL" id="CP032509">
    <property type="protein sequence ID" value="AZN70276.1"/>
    <property type="molecule type" value="Genomic_DNA"/>
</dbReference>
<dbReference type="PANTHER" id="PTHR43976">
    <property type="entry name" value="SHORT CHAIN DEHYDROGENASE"/>
    <property type="match status" value="1"/>
</dbReference>
<dbReference type="InterPro" id="IPR020904">
    <property type="entry name" value="Sc_DH/Rdtase_CS"/>
</dbReference>
<dbReference type="OrthoDB" id="9793825at2"/>
<protein>
    <submittedName>
        <fullName evidence="4">SDR family oxidoreductase</fullName>
    </submittedName>
</protein>
<dbReference type="InterPro" id="IPR051911">
    <property type="entry name" value="SDR_oxidoreductase"/>
</dbReference>
<dbReference type="InterPro" id="IPR036291">
    <property type="entry name" value="NAD(P)-bd_dom_sf"/>
</dbReference>
<dbReference type="PANTHER" id="PTHR43976:SF16">
    <property type="entry name" value="SHORT-CHAIN DEHYDROGENASE_REDUCTASE FAMILY PROTEIN"/>
    <property type="match status" value="1"/>
</dbReference>
<keyword evidence="2" id="KW-0560">Oxidoreductase</keyword>
<dbReference type="Pfam" id="PF00106">
    <property type="entry name" value="adh_short"/>
    <property type="match status" value="1"/>
</dbReference>
<gene>
    <name evidence="4" type="ORF">D5400_02375</name>
</gene>
<dbReference type="GO" id="GO:0016491">
    <property type="term" value="F:oxidoreductase activity"/>
    <property type="evidence" value="ECO:0007669"/>
    <property type="project" value="UniProtKB-KW"/>
</dbReference>
<evidence type="ECO:0000256" key="3">
    <source>
        <dbReference type="RuleBase" id="RU000363"/>
    </source>
</evidence>
<dbReference type="SUPFAM" id="SSF51735">
    <property type="entry name" value="NAD(P)-binding Rossmann-fold domains"/>
    <property type="match status" value="1"/>
</dbReference>
<evidence type="ECO:0000256" key="1">
    <source>
        <dbReference type="ARBA" id="ARBA00006484"/>
    </source>
</evidence>
<keyword evidence="5" id="KW-1185">Reference proteome</keyword>
<accession>A0A3S9AZZ9</accession>
<comment type="similarity">
    <text evidence="1 3">Belongs to the short-chain dehydrogenases/reductases (SDR) family.</text>
</comment>
<evidence type="ECO:0000313" key="5">
    <source>
        <dbReference type="Proteomes" id="UP000268192"/>
    </source>
</evidence>
<dbReference type="InterPro" id="IPR002347">
    <property type="entry name" value="SDR_fam"/>
</dbReference>
<organism evidence="4 5">
    <name type="scientific">Georhizobium profundi</name>
    <dbReference type="NCBI Taxonomy" id="2341112"/>
    <lineage>
        <taxon>Bacteria</taxon>
        <taxon>Pseudomonadati</taxon>
        <taxon>Pseudomonadota</taxon>
        <taxon>Alphaproteobacteria</taxon>
        <taxon>Hyphomicrobiales</taxon>
        <taxon>Rhizobiaceae</taxon>
        <taxon>Georhizobium</taxon>
    </lineage>
</organism>